<comment type="caution">
    <text evidence="11">The sequence shown here is derived from an EMBL/GenBank/DDBJ whole genome shotgun (WGS) entry which is preliminary data.</text>
</comment>
<evidence type="ECO:0000256" key="3">
    <source>
        <dbReference type="ARBA" id="ARBA00012560"/>
    </source>
</evidence>
<evidence type="ECO:0000256" key="4">
    <source>
        <dbReference type="ARBA" id="ARBA00020295"/>
    </source>
</evidence>
<keyword evidence="5 10" id="KW-0328">Glycosyltransferase</keyword>
<comment type="catalytic activity">
    <reaction evidence="1 10">
        <text>Transfers a segment of a (1-&gt;4)-alpha-D-glucan to a new position in an acceptor, which may be glucose or a (1-&gt;4)-alpha-D-glucan.</text>
        <dbReference type="EC" id="2.4.1.25"/>
    </reaction>
</comment>
<accession>A0ABN0B0U3</accession>
<dbReference type="PANTHER" id="PTHR32438:SF5">
    <property type="entry name" value="4-ALPHA-GLUCANOTRANSFERASE DPE1, CHLOROPLASTIC_AMYLOPLASTIC"/>
    <property type="match status" value="1"/>
</dbReference>
<evidence type="ECO:0000256" key="6">
    <source>
        <dbReference type="ARBA" id="ARBA00022679"/>
    </source>
</evidence>
<dbReference type="Pfam" id="PF02446">
    <property type="entry name" value="Glyco_hydro_77"/>
    <property type="match status" value="1"/>
</dbReference>
<keyword evidence="12" id="KW-1185">Reference proteome</keyword>
<evidence type="ECO:0000313" key="11">
    <source>
        <dbReference type="EMBL" id="EFL44374.1"/>
    </source>
</evidence>
<dbReference type="GO" id="GO:0004134">
    <property type="term" value="F:4-alpha-glucanotransferase activity"/>
    <property type="evidence" value="ECO:0007669"/>
    <property type="project" value="UniProtKB-EC"/>
</dbReference>
<dbReference type="InterPro" id="IPR003385">
    <property type="entry name" value="Glyco_hydro_77"/>
</dbReference>
<dbReference type="SUPFAM" id="SSF51445">
    <property type="entry name" value="(Trans)glycosidases"/>
    <property type="match status" value="1"/>
</dbReference>
<comment type="similarity">
    <text evidence="2 10">Belongs to the disproportionating enzyme family.</text>
</comment>
<dbReference type="Proteomes" id="UP000004431">
    <property type="component" value="Unassembled WGS sequence"/>
</dbReference>
<dbReference type="InterPro" id="IPR017853">
    <property type="entry name" value="GH"/>
</dbReference>
<keyword evidence="7 10" id="KW-0119">Carbohydrate metabolism</keyword>
<dbReference type="EMBL" id="AEDQ01000017">
    <property type="protein sequence ID" value="EFL44374.1"/>
    <property type="molecule type" value="Genomic_DNA"/>
</dbReference>
<dbReference type="EC" id="2.4.1.25" evidence="3 10"/>
<evidence type="ECO:0000256" key="5">
    <source>
        <dbReference type="ARBA" id="ARBA00022676"/>
    </source>
</evidence>
<evidence type="ECO:0000256" key="10">
    <source>
        <dbReference type="RuleBase" id="RU361207"/>
    </source>
</evidence>
<dbReference type="NCBIfam" id="TIGR00217">
    <property type="entry name" value="malQ"/>
    <property type="match status" value="1"/>
</dbReference>
<evidence type="ECO:0000256" key="2">
    <source>
        <dbReference type="ARBA" id="ARBA00005684"/>
    </source>
</evidence>
<evidence type="ECO:0000256" key="9">
    <source>
        <dbReference type="ARBA" id="ARBA00031501"/>
    </source>
</evidence>
<proteinExistence type="inferred from homology"/>
<dbReference type="Gene3D" id="3.20.20.80">
    <property type="entry name" value="Glycosidases"/>
    <property type="match status" value="1"/>
</dbReference>
<protein>
    <recommendedName>
        <fullName evidence="4 10">4-alpha-glucanotransferase</fullName>
        <ecNumber evidence="3 10">2.4.1.25</ecNumber>
    </recommendedName>
    <alternativeName>
        <fullName evidence="8 10">Amylomaltase</fullName>
    </alternativeName>
    <alternativeName>
        <fullName evidence="9 10">Disproportionating enzyme</fullName>
    </alternativeName>
</protein>
<evidence type="ECO:0000256" key="7">
    <source>
        <dbReference type="ARBA" id="ARBA00023277"/>
    </source>
</evidence>
<reference evidence="11 12" key="1">
    <citation type="submission" date="2010-08" db="EMBL/GenBank/DDBJ databases">
        <authorList>
            <person name="Durkin A.S."/>
            <person name="Madupu R."/>
            <person name="Torralba M."/>
            <person name="Gillis M."/>
            <person name="Methe B."/>
            <person name="Sutton G."/>
            <person name="Nelson K.E."/>
        </authorList>
    </citation>
    <scope>NUCLEOTIDE SEQUENCE [LARGE SCALE GENOMIC DNA]</scope>
    <source>
        <strain evidence="11 12">PB189-T1-4</strain>
    </source>
</reference>
<dbReference type="PANTHER" id="PTHR32438">
    <property type="entry name" value="4-ALPHA-GLUCANOTRANSFERASE DPE1, CHLOROPLASTIC/AMYLOPLASTIC"/>
    <property type="match status" value="1"/>
</dbReference>
<sequence>MRSAGVLLPIFSLPSPYGIGTLGKAAYEFVDFLHDAKQTYWQVLPLGPTSYGDSPYQAFSTFAANPYFIDLDRLVEEGLLTYDEVHAHNWGSDPSKIDYGLLYNTRFEVLSHAADRLIAQDDEAFHAFCTAQRAWLDDYSLFMSLKNKFGGKSWQKWPEELRLRKPQALAQATEELAPQMMFWKALQYFFDCQWSALKVYANAKDVKIIGDVPIYVAEDSVDVWSHPELFQLDANNRPTEVAGCPPDGFSATGQLWGNPLFNWDAMKYNGYAWWMERIRAQFKHFDVLRIDHFRGFDSYYAIPFGATTAINGRWRKGPGKDFFDTLNKTLGHKPIIAEDLGFLTQSVFDLLAYCQYPGMKVLEFGFDSRDEGGRTYQPHRYTPHCVAYVGTHDNSTAKGWLESVNPADAAYARDYLHIVPQEAANTNGYETELASWTMMRAIWQSCADTAIVQMQDILNLGDEARINVPSTLGSNWCWRMQPQVDLHAVAPRLAQAMQLYERVPQTQERCNCA</sequence>
<organism evidence="11 12">
    <name type="scientific">Fannyhessea vaginae PB189-T1-4</name>
    <dbReference type="NCBI Taxonomy" id="866774"/>
    <lineage>
        <taxon>Bacteria</taxon>
        <taxon>Bacillati</taxon>
        <taxon>Actinomycetota</taxon>
        <taxon>Coriobacteriia</taxon>
        <taxon>Coriobacteriales</taxon>
        <taxon>Atopobiaceae</taxon>
        <taxon>Fannyhessea</taxon>
    </lineage>
</organism>
<gene>
    <name evidence="11" type="primary">malQ</name>
    <name evidence="11" type="ORF">HMPREF9248_0948</name>
</gene>
<evidence type="ECO:0000256" key="8">
    <source>
        <dbReference type="ARBA" id="ARBA00031423"/>
    </source>
</evidence>
<keyword evidence="6 10" id="KW-0808">Transferase</keyword>
<evidence type="ECO:0000313" key="12">
    <source>
        <dbReference type="Proteomes" id="UP000004431"/>
    </source>
</evidence>
<evidence type="ECO:0000256" key="1">
    <source>
        <dbReference type="ARBA" id="ARBA00000439"/>
    </source>
</evidence>
<dbReference type="NCBIfam" id="NF011080">
    <property type="entry name" value="PRK14508.1-3"/>
    <property type="match status" value="1"/>
</dbReference>
<name>A0ABN0B0U3_9ACTN</name>
<dbReference type="RefSeq" id="WP_006304090.1">
    <property type="nucleotide sequence ID" value="NZ_AEDQ01000017.1"/>
</dbReference>